<dbReference type="Proteomes" id="UP000273405">
    <property type="component" value="Unassembled WGS sequence"/>
</dbReference>
<reference evidence="2" key="1">
    <citation type="submission" date="2018-09" db="EMBL/GenBank/DDBJ databases">
        <authorList>
            <person name="Livingstone P.G."/>
            <person name="Whitworth D.E."/>
        </authorList>
    </citation>
    <scope>NUCLEOTIDE SEQUENCE [LARGE SCALE GENOMIC DNA]</scope>
    <source>
        <strain evidence="2">CA040B</strain>
    </source>
</reference>
<feature type="non-terminal residue" evidence="1">
    <location>
        <position position="1"/>
    </location>
</feature>
<dbReference type="NCBIfam" id="NF047436">
    <property type="entry name" value="LA_2272_repeat"/>
    <property type="match status" value="1"/>
</dbReference>
<name>A0A3A8N1C5_9BACT</name>
<dbReference type="AlphaFoldDB" id="A0A3A8N1C5"/>
<keyword evidence="2" id="KW-1185">Reference proteome</keyword>
<protein>
    <recommendedName>
        <fullName evidence="3">Caspase family protein</fullName>
    </recommendedName>
</protein>
<comment type="caution">
    <text evidence="1">The sequence shown here is derived from an EMBL/GenBank/DDBJ whole genome shotgun (WGS) entry which is preliminary data.</text>
</comment>
<sequence length="251" mass="26134">QFSVGANIATGAMKGVQAAVGGNVASSFTGLQASTGLNYARGMEGAQLSLINVGGDVSGAQVGLVNIAGKMDGLQLGLINVARHSDGEALGILSFIGNGQANVQLWASDIAYTNVAVKFGSQHFHTLLTLGFNPGTHTHRRRYVAGAGFGTHLTKGSLFFDLDVMGSSVHADNLFRDGDGTNVLGQLRLVAGWQVAKRFALIGGVVGNTLVTWDNGDRWEELGIGPEWRSTSDGGSTTVRVWPGVLLGVQL</sequence>
<gene>
    <name evidence="1" type="ORF">D7X12_29955</name>
</gene>
<proteinExistence type="predicted"/>
<dbReference type="InterPro" id="IPR058093">
    <property type="entry name" value="LA_2272-like"/>
</dbReference>
<evidence type="ECO:0008006" key="3">
    <source>
        <dbReference type="Google" id="ProtNLM"/>
    </source>
</evidence>
<organism evidence="1 2">
    <name type="scientific">Corallococcus sicarius</name>
    <dbReference type="NCBI Taxonomy" id="2316726"/>
    <lineage>
        <taxon>Bacteria</taxon>
        <taxon>Pseudomonadati</taxon>
        <taxon>Myxococcota</taxon>
        <taxon>Myxococcia</taxon>
        <taxon>Myxococcales</taxon>
        <taxon>Cystobacterineae</taxon>
        <taxon>Myxococcaceae</taxon>
        <taxon>Corallococcus</taxon>
    </lineage>
</organism>
<accession>A0A3A8N1C5</accession>
<evidence type="ECO:0000313" key="1">
    <source>
        <dbReference type="EMBL" id="RKH37349.1"/>
    </source>
</evidence>
<evidence type="ECO:0000313" key="2">
    <source>
        <dbReference type="Proteomes" id="UP000273405"/>
    </source>
</evidence>
<dbReference type="EMBL" id="RAWG01000247">
    <property type="protein sequence ID" value="RKH37349.1"/>
    <property type="molecule type" value="Genomic_DNA"/>
</dbReference>